<evidence type="ECO:0000313" key="3">
    <source>
        <dbReference type="Proteomes" id="UP000324800"/>
    </source>
</evidence>
<proteinExistence type="predicted"/>
<sequence length="152" mass="17191">MRIYHCGYIIVGARTGIRFIGCPFSKNVKEFNKTGTVRAQTVCEFRHTKVHSKDTCHDRRRAIGDKRRDREVSLVRAIADTTRHRATTNSEAGGHQEDATANGKGLVGDDRCANERDRFLGNEFLGRTQWRSSEQGDTMLFATTHYIGTSTR</sequence>
<dbReference type="Proteomes" id="UP000324800">
    <property type="component" value="Unassembled WGS sequence"/>
</dbReference>
<organism evidence="2 3">
    <name type="scientific">Streblomastix strix</name>
    <dbReference type="NCBI Taxonomy" id="222440"/>
    <lineage>
        <taxon>Eukaryota</taxon>
        <taxon>Metamonada</taxon>
        <taxon>Preaxostyla</taxon>
        <taxon>Oxymonadida</taxon>
        <taxon>Streblomastigidae</taxon>
        <taxon>Streblomastix</taxon>
    </lineage>
</organism>
<feature type="region of interest" description="Disordered" evidence="1">
    <location>
        <begin position="86"/>
        <end position="107"/>
    </location>
</feature>
<name>A0A5J4WQG0_9EUKA</name>
<dbReference type="AlphaFoldDB" id="A0A5J4WQG0"/>
<accession>A0A5J4WQG0</accession>
<evidence type="ECO:0000256" key="1">
    <source>
        <dbReference type="SAM" id="MobiDB-lite"/>
    </source>
</evidence>
<comment type="caution">
    <text evidence="2">The sequence shown here is derived from an EMBL/GenBank/DDBJ whole genome shotgun (WGS) entry which is preliminary data.</text>
</comment>
<gene>
    <name evidence="2" type="ORF">EZS28_007715</name>
</gene>
<protein>
    <submittedName>
        <fullName evidence="2">Uncharacterized protein</fullName>
    </submittedName>
</protein>
<dbReference type="EMBL" id="SNRW01001347">
    <property type="protein sequence ID" value="KAA6396762.1"/>
    <property type="molecule type" value="Genomic_DNA"/>
</dbReference>
<reference evidence="2 3" key="1">
    <citation type="submission" date="2019-03" db="EMBL/GenBank/DDBJ databases">
        <title>Single cell metagenomics reveals metabolic interactions within the superorganism composed of flagellate Streblomastix strix and complex community of Bacteroidetes bacteria on its surface.</title>
        <authorList>
            <person name="Treitli S.C."/>
            <person name="Kolisko M."/>
            <person name="Husnik F."/>
            <person name="Keeling P."/>
            <person name="Hampl V."/>
        </authorList>
    </citation>
    <scope>NUCLEOTIDE SEQUENCE [LARGE SCALE GENOMIC DNA]</scope>
    <source>
        <strain evidence="2">ST1C</strain>
    </source>
</reference>
<evidence type="ECO:0000313" key="2">
    <source>
        <dbReference type="EMBL" id="KAA6396762.1"/>
    </source>
</evidence>